<evidence type="ECO:0000256" key="1">
    <source>
        <dbReference type="ARBA" id="ARBA00009431"/>
    </source>
</evidence>
<dbReference type="GO" id="GO:0006508">
    <property type="term" value="P:proteolysis"/>
    <property type="evidence" value="ECO:0007669"/>
    <property type="project" value="UniProtKB-KW"/>
</dbReference>
<feature type="signal peptide" evidence="7">
    <location>
        <begin position="1"/>
        <end position="18"/>
    </location>
</feature>
<feature type="chain" id="PRO_5041780569" description="Carboxypeptidase" evidence="7">
    <location>
        <begin position="19"/>
        <end position="584"/>
    </location>
</feature>
<accession>A0AAE0MD06</accession>
<dbReference type="AlphaFoldDB" id="A0AAE0MD06"/>
<dbReference type="PROSITE" id="PS00131">
    <property type="entry name" value="CARBOXYPEPT_SER_SER"/>
    <property type="match status" value="1"/>
</dbReference>
<evidence type="ECO:0000313" key="8">
    <source>
        <dbReference type="EMBL" id="KAK3327710.1"/>
    </source>
</evidence>
<comment type="caution">
    <text evidence="8">The sequence shown here is derived from an EMBL/GenBank/DDBJ whole genome shotgun (WGS) entry which is preliminary data.</text>
</comment>
<dbReference type="Proteomes" id="UP001286456">
    <property type="component" value="Unassembled WGS sequence"/>
</dbReference>
<evidence type="ECO:0000256" key="6">
    <source>
        <dbReference type="ARBA" id="ARBA00023180"/>
    </source>
</evidence>
<evidence type="ECO:0000256" key="2">
    <source>
        <dbReference type="ARBA" id="ARBA00022645"/>
    </source>
</evidence>
<dbReference type="InterPro" id="IPR033124">
    <property type="entry name" value="Ser_caboxypep_his_AS"/>
</dbReference>
<dbReference type="GO" id="GO:0004185">
    <property type="term" value="F:serine-type carboxypeptidase activity"/>
    <property type="evidence" value="ECO:0007669"/>
    <property type="project" value="UniProtKB-UniRule"/>
</dbReference>
<comment type="similarity">
    <text evidence="1 7">Belongs to the peptidase S10 family.</text>
</comment>
<proteinExistence type="inferred from homology"/>
<dbReference type="PANTHER" id="PTHR11802">
    <property type="entry name" value="SERINE PROTEASE FAMILY S10 SERINE CARBOXYPEPTIDASE"/>
    <property type="match status" value="1"/>
</dbReference>
<evidence type="ECO:0000256" key="5">
    <source>
        <dbReference type="ARBA" id="ARBA00022801"/>
    </source>
</evidence>
<dbReference type="InterPro" id="IPR018202">
    <property type="entry name" value="Ser_caboxypep_ser_AS"/>
</dbReference>
<dbReference type="FunFam" id="3.40.50.1820:FF:000118">
    <property type="entry name" value="Carboxypeptidase"/>
    <property type="match status" value="1"/>
</dbReference>
<dbReference type="InterPro" id="IPR029058">
    <property type="entry name" value="AB_hydrolase_fold"/>
</dbReference>
<dbReference type="PROSITE" id="PS00560">
    <property type="entry name" value="CARBOXYPEPT_SER_HIS"/>
    <property type="match status" value="1"/>
</dbReference>
<dbReference type="SUPFAM" id="SSF53474">
    <property type="entry name" value="alpha/beta-Hydrolases"/>
    <property type="match status" value="1"/>
</dbReference>
<dbReference type="InterPro" id="IPR001563">
    <property type="entry name" value="Peptidase_S10"/>
</dbReference>
<dbReference type="PANTHER" id="PTHR11802:SF479">
    <property type="entry name" value="CARBOXYPEPTIDASE"/>
    <property type="match status" value="1"/>
</dbReference>
<evidence type="ECO:0000313" key="9">
    <source>
        <dbReference type="Proteomes" id="UP001286456"/>
    </source>
</evidence>
<dbReference type="EMBL" id="JAUEPO010000003">
    <property type="protein sequence ID" value="KAK3327710.1"/>
    <property type="molecule type" value="Genomic_DNA"/>
</dbReference>
<dbReference type="EC" id="3.4.16.-" evidence="7"/>
<keyword evidence="5 7" id="KW-0378">Hydrolase</keyword>
<keyword evidence="9" id="KW-1185">Reference proteome</keyword>
<dbReference type="Gene3D" id="3.40.50.1820">
    <property type="entry name" value="alpha/beta hydrolase"/>
    <property type="match status" value="1"/>
</dbReference>
<sequence>MRWAPLVLSLLLSATAAANTAGESRSFAHPNRVREKLNERKLKTAPESDHHEILSRAVFKPQFLNANTSRFAVNGSAIPDVEFDVGESYAGTLPISSDPKEESSLFWWFFPSTNPAAKKEILIWLNGGPGCSSLEGLLQENGPFVWQYGTFKPVANPWGWNSLTNVIWVEQPVGTGFSQGKVTAKNEEDVAAQFLGFWKNFIDTFSMQGYKVYIAGESYAGLYCPYIASAMLDKKDTSYYNMSGLLIYDPVITKDEVQEPIPVLQFTQYWAGLFPFNDTFKADIQAADKKCGYTDYVEKYLVYPPRGPAPSKLPGTDAAGQTLDECWGVYNDIFNAILLLNPCFDIYQVATTCPLLWDVLGFPGSMFYLPDGAKIYFDRPEVKAAIHAPNITWTTCAEGDVFVKGRDRSDPSNVRALPHVIDKTQNVIIAHGALDMVLLANGTLLGIQNMTWGGKLGFQHRPTEPFYVPYNVDLTTTQVLAAGGVFGTTHTERGLTYVGIDLSGHMVPQYAPSAAYRNLEFLLGRVNCMNCTVPFSTDKAAVQSTQPLGLGTAPQGWSSASKCRAKRSAPVSRVRGFTKERPDA</sequence>
<keyword evidence="6" id="KW-0325">Glycoprotein</keyword>
<evidence type="ECO:0000256" key="4">
    <source>
        <dbReference type="ARBA" id="ARBA00022729"/>
    </source>
</evidence>
<reference evidence="8" key="1">
    <citation type="journal article" date="2023" name="Mol. Phylogenet. Evol.">
        <title>Genome-scale phylogeny and comparative genomics of the fungal order Sordariales.</title>
        <authorList>
            <person name="Hensen N."/>
            <person name="Bonometti L."/>
            <person name="Westerberg I."/>
            <person name="Brannstrom I.O."/>
            <person name="Guillou S."/>
            <person name="Cros-Aarteil S."/>
            <person name="Calhoun S."/>
            <person name="Haridas S."/>
            <person name="Kuo A."/>
            <person name="Mondo S."/>
            <person name="Pangilinan J."/>
            <person name="Riley R."/>
            <person name="LaButti K."/>
            <person name="Andreopoulos B."/>
            <person name="Lipzen A."/>
            <person name="Chen C."/>
            <person name="Yan M."/>
            <person name="Daum C."/>
            <person name="Ng V."/>
            <person name="Clum A."/>
            <person name="Steindorff A."/>
            <person name="Ohm R.A."/>
            <person name="Martin F."/>
            <person name="Silar P."/>
            <person name="Natvig D.O."/>
            <person name="Lalanne C."/>
            <person name="Gautier V."/>
            <person name="Ament-Velasquez S.L."/>
            <person name="Kruys A."/>
            <person name="Hutchinson M.I."/>
            <person name="Powell A.J."/>
            <person name="Barry K."/>
            <person name="Miller A.N."/>
            <person name="Grigoriev I.V."/>
            <person name="Debuchy R."/>
            <person name="Gladieux P."/>
            <person name="Hiltunen Thoren M."/>
            <person name="Johannesson H."/>
        </authorList>
    </citation>
    <scope>NUCLEOTIDE SEQUENCE</scope>
    <source>
        <strain evidence="8">SMH4131-1</strain>
    </source>
</reference>
<name>A0AAE0MD06_9PEZI</name>
<evidence type="ECO:0000256" key="7">
    <source>
        <dbReference type="RuleBase" id="RU361156"/>
    </source>
</evidence>
<reference evidence="8" key="2">
    <citation type="submission" date="2023-06" db="EMBL/GenBank/DDBJ databases">
        <authorList>
            <consortium name="Lawrence Berkeley National Laboratory"/>
            <person name="Haridas S."/>
            <person name="Hensen N."/>
            <person name="Bonometti L."/>
            <person name="Westerberg I."/>
            <person name="Brannstrom I.O."/>
            <person name="Guillou S."/>
            <person name="Cros-Aarteil S."/>
            <person name="Calhoun S."/>
            <person name="Kuo A."/>
            <person name="Mondo S."/>
            <person name="Pangilinan J."/>
            <person name="Riley R."/>
            <person name="Labutti K."/>
            <person name="Andreopoulos B."/>
            <person name="Lipzen A."/>
            <person name="Chen C."/>
            <person name="Yanf M."/>
            <person name="Daum C."/>
            <person name="Ng V."/>
            <person name="Clum A."/>
            <person name="Steindorff A."/>
            <person name="Ohm R."/>
            <person name="Martin F."/>
            <person name="Silar P."/>
            <person name="Natvig D."/>
            <person name="Lalanne C."/>
            <person name="Gautier V."/>
            <person name="Ament-Velasquez S.L."/>
            <person name="Kruys A."/>
            <person name="Hutchinson M.I."/>
            <person name="Powell A.J."/>
            <person name="Barry K."/>
            <person name="Miller A.N."/>
            <person name="Grigoriev I.V."/>
            <person name="Debuchy R."/>
            <person name="Gladieux P."/>
            <person name="Thoren M.H."/>
            <person name="Johannesson H."/>
        </authorList>
    </citation>
    <scope>NUCLEOTIDE SEQUENCE</scope>
    <source>
        <strain evidence="8">SMH4131-1</strain>
    </source>
</reference>
<protein>
    <recommendedName>
        <fullName evidence="7">Carboxypeptidase</fullName>
        <ecNumber evidence="7">3.4.16.-</ecNumber>
    </recommendedName>
</protein>
<evidence type="ECO:0000256" key="3">
    <source>
        <dbReference type="ARBA" id="ARBA00022670"/>
    </source>
</evidence>
<keyword evidence="4 7" id="KW-0732">Signal</keyword>
<keyword evidence="2 7" id="KW-0121">Carboxypeptidase</keyword>
<organism evidence="8 9">
    <name type="scientific">Cercophora scortea</name>
    <dbReference type="NCBI Taxonomy" id="314031"/>
    <lineage>
        <taxon>Eukaryota</taxon>
        <taxon>Fungi</taxon>
        <taxon>Dikarya</taxon>
        <taxon>Ascomycota</taxon>
        <taxon>Pezizomycotina</taxon>
        <taxon>Sordariomycetes</taxon>
        <taxon>Sordariomycetidae</taxon>
        <taxon>Sordariales</taxon>
        <taxon>Lasiosphaeriaceae</taxon>
        <taxon>Cercophora</taxon>
    </lineage>
</organism>
<dbReference type="PRINTS" id="PR00724">
    <property type="entry name" value="CRBOXYPTASEC"/>
</dbReference>
<keyword evidence="3 7" id="KW-0645">Protease</keyword>
<gene>
    <name evidence="8" type="ORF">B0T19DRAFT_171786</name>
</gene>
<dbReference type="Pfam" id="PF00450">
    <property type="entry name" value="Peptidase_S10"/>
    <property type="match status" value="1"/>
</dbReference>